<name>A0A1Z2XQU4_9FIRM</name>
<dbReference type="InterPro" id="IPR003509">
    <property type="entry name" value="UPF0102_YraN-like"/>
</dbReference>
<accession>A0A1Z2XQU4</accession>
<evidence type="ECO:0000313" key="5">
    <source>
        <dbReference type="Proteomes" id="UP000196710"/>
    </source>
</evidence>
<dbReference type="AlphaFoldDB" id="A0A1Z2XQU4"/>
<reference evidence="3" key="1">
    <citation type="journal article" date="2017" name="Genome Announc.">
        <title>High-Quality Whole-Genome Sequences of the Oligo-Mouse-Microbiota Bacterial Community.</title>
        <authorList>
            <person name="Garzetti D."/>
            <person name="Brugiroux S."/>
            <person name="Bunk B."/>
            <person name="Pukall R."/>
            <person name="McCoy K.D."/>
            <person name="Macpherson A.J."/>
            <person name="Stecher B."/>
        </authorList>
    </citation>
    <scope>NUCLEOTIDE SEQUENCE</scope>
    <source>
        <strain evidence="3">KB18</strain>
    </source>
</reference>
<dbReference type="NCBIfam" id="NF009150">
    <property type="entry name" value="PRK12497.1-3"/>
    <property type="match status" value="1"/>
</dbReference>
<dbReference type="Proteomes" id="UP000596035">
    <property type="component" value="Chromosome"/>
</dbReference>
<dbReference type="Proteomes" id="UP000196710">
    <property type="component" value="Chromosome"/>
</dbReference>
<dbReference type="Pfam" id="PF02021">
    <property type="entry name" value="UPF0102"/>
    <property type="match status" value="1"/>
</dbReference>
<dbReference type="HAMAP" id="MF_00048">
    <property type="entry name" value="UPF0102"/>
    <property type="match status" value="1"/>
</dbReference>
<organism evidence="4 6">
    <name type="scientific">Acutalibacter muris</name>
    <dbReference type="NCBI Taxonomy" id="1796620"/>
    <lineage>
        <taxon>Bacteria</taxon>
        <taxon>Bacillati</taxon>
        <taxon>Bacillota</taxon>
        <taxon>Clostridia</taxon>
        <taxon>Eubacteriales</taxon>
        <taxon>Acutalibacteraceae</taxon>
        <taxon>Acutalibacter</taxon>
    </lineage>
</organism>
<evidence type="ECO:0000313" key="6">
    <source>
        <dbReference type="Proteomes" id="UP000596035"/>
    </source>
</evidence>
<dbReference type="EMBL" id="CP021422">
    <property type="protein sequence ID" value="ASB40789.1"/>
    <property type="molecule type" value="Genomic_DNA"/>
</dbReference>
<protein>
    <recommendedName>
        <fullName evidence="2">UPF0102 protein ADH66_09070</fullName>
    </recommendedName>
</protein>
<gene>
    <name evidence="3" type="ORF">ADH66_09070</name>
    <name evidence="4" type="ORF">I5Q82_19110</name>
</gene>
<dbReference type="InterPro" id="IPR011335">
    <property type="entry name" value="Restrct_endonuc-II-like"/>
</dbReference>
<evidence type="ECO:0000256" key="2">
    <source>
        <dbReference type="HAMAP-Rule" id="MF_00048"/>
    </source>
</evidence>
<proteinExistence type="inferred from homology"/>
<dbReference type="Gene3D" id="3.40.1350.10">
    <property type="match status" value="1"/>
</dbReference>
<comment type="similarity">
    <text evidence="1 2">Belongs to the UPF0102 family.</text>
</comment>
<dbReference type="EMBL" id="CP065321">
    <property type="protein sequence ID" value="QQR30070.1"/>
    <property type="molecule type" value="Genomic_DNA"/>
</dbReference>
<dbReference type="NCBIfam" id="TIGR00252">
    <property type="entry name" value="YraN family protein"/>
    <property type="match status" value="1"/>
</dbReference>
<dbReference type="PANTHER" id="PTHR34039:SF1">
    <property type="entry name" value="UPF0102 PROTEIN YRAN"/>
    <property type="match status" value="1"/>
</dbReference>
<evidence type="ECO:0000313" key="4">
    <source>
        <dbReference type="EMBL" id="QQR30070.1"/>
    </source>
</evidence>
<sequence>MAQNTGSAGEDYVARWLEKQGFGIEVRNYHSRFGEIDIIARNSQYIVFVEVKTRESGSMVSAVEAVTMNKQRKILLTAQLYLQKSPCALQPRFDVAAVTTLHGNPMGLQYFANAF</sequence>
<dbReference type="GO" id="GO:0003676">
    <property type="term" value="F:nucleic acid binding"/>
    <property type="evidence" value="ECO:0007669"/>
    <property type="project" value="InterPro"/>
</dbReference>
<reference evidence="4 6" key="3">
    <citation type="submission" date="2020-11" db="EMBL/GenBank/DDBJ databases">
        <title>Closed and high quality bacterial genomes of the OMM12 community.</title>
        <authorList>
            <person name="Marbouty M."/>
            <person name="Lamy-Besnier Q."/>
            <person name="Debarbieux L."/>
            <person name="Koszul R."/>
        </authorList>
    </citation>
    <scope>NUCLEOTIDE SEQUENCE [LARGE SCALE GENOMIC DNA]</scope>
    <source>
        <strain evidence="4 6">KB18</strain>
    </source>
</reference>
<dbReference type="CDD" id="cd20736">
    <property type="entry name" value="PoNe_Nuclease"/>
    <property type="match status" value="1"/>
</dbReference>
<reference evidence="5" key="2">
    <citation type="submission" date="2017-05" db="EMBL/GenBank/DDBJ databases">
        <title>Improved OligoMM genomes.</title>
        <authorList>
            <person name="Garzetti D."/>
        </authorList>
    </citation>
    <scope>NUCLEOTIDE SEQUENCE [LARGE SCALE GENOMIC DNA]</scope>
    <source>
        <strain evidence="5">KB18</strain>
    </source>
</reference>
<dbReference type="PANTHER" id="PTHR34039">
    <property type="entry name" value="UPF0102 PROTEIN YRAN"/>
    <property type="match status" value="1"/>
</dbReference>
<dbReference type="RefSeq" id="WP_066533351.1">
    <property type="nucleotide sequence ID" value="NZ_CAJTCQ010000003.1"/>
</dbReference>
<dbReference type="InterPro" id="IPR011856">
    <property type="entry name" value="tRNA_endonuc-like_dom_sf"/>
</dbReference>
<evidence type="ECO:0000313" key="3">
    <source>
        <dbReference type="EMBL" id="ASB40789.1"/>
    </source>
</evidence>
<dbReference type="SUPFAM" id="SSF52980">
    <property type="entry name" value="Restriction endonuclease-like"/>
    <property type="match status" value="1"/>
</dbReference>
<dbReference type="KEGG" id="amur:ADH66_09070"/>
<keyword evidence="5" id="KW-1185">Reference proteome</keyword>
<evidence type="ECO:0000256" key="1">
    <source>
        <dbReference type="ARBA" id="ARBA00006738"/>
    </source>
</evidence>